<evidence type="ECO:0000313" key="7">
    <source>
        <dbReference type="Proteomes" id="UP000243657"/>
    </source>
</evidence>
<dbReference type="Pfam" id="PF00356">
    <property type="entry name" value="LacI"/>
    <property type="match status" value="1"/>
</dbReference>
<dbReference type="SUPFAM" id="SSF53822">
    <property type="entry name" value="Periplasmic binding protein-like I"/>
    <property type="match status" value="1"/>
</dbReference>
<evidence type="ECO:0000259" key="4">
    <source>
        <dbReference type="PROSITE" id="PS50932"/>
    </source>
</evidence>
<proteinExistence type="predicted"/>
<dbReference type="InterPro" id="IPR046335">
    <property type="entry name" value="LacI/GalR-like_sensor"/>
</dbReference>
<gene>
    <name evidence="6" type="ORF">ALMA_1121</name>
</gene>
<dbReference type="CDD" id="cd01392">
    <property type="entry name" value="HTH_LacI"/>
    <property type="match status" value="1"/>
</dbReference>
<organism evidence="6 7">
    <name type="scientific">Alloscardovia macacae</name>
    <dbReference type="NCBI Taxonomy" id="1160091"/>
    <lineage>
        <taxon>Bacteria</taxon>
        <taxon>Bacillati</taxon>
        <taxon>Actinomycetota</taxon>
        <taxon>Actinomycetes</taxon>
        <taxon>Bifidobacteriales</taxon>
        <taxon>Bifidobacteriaceae</taxon>
        <taxon>Alloscardovia</taxon>
    </lineage>
</organism>
<dbReference type="Gene3D" id="1.10.260.40">
    <property type="entry name" value="lambda repressor-like DNA-binding domains"/>
    <property type="match status" value="1"/>
</dbReference>
<dbReference type="PROSITE" id="PS50932">
    <property type="entry name" value="HTH_LACI_2"/>
    <property type="match status" value="1"/>
</dbReference>
<comment type="caution">
    <text evidence="6">The sequence shown here is derived from an EMBL/GenBank/DDBJ whole genome shotgun (WGS) entry which is preliminary data.</text>
</comment>
<dbReference type="InterPro" id="IPR010982">
    <property type="entry name" value="Lambda_DNA-bd_dom_sf"/>
</dbReference>
<sequence length="351" mass="39249">MVRKKATITDVARESGVSISTVSYVMNGKRSISEETCEKVLEVARRLHYVPRDKVLAQELGLLPGRKHAPTKVIALSSPVHRYTDYTNYASFFFALAQRARRRGYDILLLMHEKGDEELIRVVDRHMVDGILLLDVLLEDSRADVAKELSLPVVSVGYPINTSGLWAVDLDFAGMGRESIDKLREYGHENVLIIGGIDTAYHDEANYLMRYRDSAIDYARCKGITTQFATLSEYNRESMERTLDDAFSRKNSPTALIWMGSSAGATILMEILHDRKMNVPEDISVLAACTYGVSHLAHPMDEIPMDPSKTCKRAVDVIVDVLEGKRTDKGTVELLPSAYISRGTVGKVVHR</sequence>
<evidence type="ECO:0000259" key="5">
    <source>
        <dbReference type="PROSITE" id="PS50943"/>
    </source>
</evidence>
<evidence type="ECO:0000313" key="6">
    <source>
        <dbReference type="EMBL" id="OZG53879.1"/>
    </source>
</evidence>
<dbReference type="AlphaFoldDB" id="A0A261F419"/>
<feature type="domain" description="HTH cro/C1-type" evidence="5">
    <location>
        <begin position="7"/>
        <end position="43"/>
    </location>
</feature>
<dbReference type="PROSITE" id="PS00356">
    <property type="entry name" value="HTH_LACI_1"/>
    <property type="match status" value="1"/>
</dbReference>
<dbReference type="InterPro" id="IPR000843">
    <property type="entry name" value="HTH_LacI"/>
</dbReference>
<dbReference type="RefSeq" id="WP_094726764.1">
    <property type="nucleotide sequence ID" value="NZ_JBHLWS010000004.1"/>
</dbReference>
<keyword evidence="2" id="KW-0238">DNA-binding</keyword>
<dbReference type="Proteomes" id="UP000243657">
    <property type="component" value="Unassembled WGS sequence"/>
</dbReference>
<reference evidence="6 7" key="1">
    <citation type="journal article" date="2017" name="BMC Genomics">
        <title>Comparative genomic and phylogenomic analyses of the Bifidobacteriaceae family.</title>
        <authorList>
            <person name="Lugli G.A."/>
            <person name="Milani C."/>
            <person name="Turroni F."/>
            <person name="Duranti S."/>
            <person name="Mancabelli L."/>
            <person name="Mangifesta M."/>
            <person name="Ferrario C."/>
            <person name="Modesto M."/>
            <person name="Mattarelli P."/>
            <person name="Jiri K."/>
            <person name="van Sinderen D."/>
            <person name="Ventura M."/>
        </authorList>
    </citation>
    <scope>NUCLEOTIDE SEQUENCE [LARGE SCALE GENOMIC DNA]</scope>
    <source>
        <strain evidence="6 7">DSM 24762</strain>
    </source>
</reference>
<evidence type="ECO:0000256" key="3">
    <source>
        <dbReference type="ARBA" id="ARBA00023163"/>
    </source>
</evidence>
<keyword evidence="7" id="KW-1185">Reference proteome</keyword>
<feature type="domain" description="HTH lacI-type" evidence="4">
    <location>
        <begin position="6"/>
        <end position="51"/>
    </location>
</feature>
<evidence type="ECO:0000256" key="1">
    <source>
        <dbReference type="ARBA" id="ARBA00023015"/>
    </source>
</evidence>
<accession>A0A261F419</accession>
<keyword evidence="1" id="KW-0805">Transcription regulation</keyword>
<dbReference type="PANTHER" id="PTHR30146:SF153">
    <property type="entry name" value="LACTOSE OPERON REPRESSOR"/>
    <property type="match status" value="1"/>
</dbReference>
<dbReference type="EMBL" id="MWWT01000007">
    <property type="protein sequence ID" value="OZG53879.1"/>
    <property type="molecule type" value="Genomic_DNA"/>
</dbReference>
<dbReference type="Gene3D" id="3.40.50.2300">
    <property type="match status" value="2"/>
</dbReference>
<dbReference type="CDD" id="cd06267">
    <property type="entry name" value="PBP1_LacI_sugar_binding-like"/>
    <property type="match status" value="1"/>
</dbReference>
<evidence type="ECO:0000256" key="2">
    <source>
        <dbReference type="ARBA" id="ARBA00023125"/>
    </source>
</evidence>
<name>A0A261F419_9BIFI</name>
<dbReference type="SMART" id="SM00354">
    <property type="entry name" value="HTH_LACI"/>
    <property type="match status" value="1"/>
</dbReference>
<dbReference type="PANTHER" id="PTHR30146">
    <property type="entry name" value="LACI-RELATED TRANSCRIPTIONAL REPRESSOR"/>
    <property type="match status" value="1"/>
</dbReference>
<dbReference type="GO" id="GO:0000976">
    <property type="term" value="F:transcription cis-regulatory region binding"/>
    <property type="evidence" value="ECO:0007669"/>
    <property type="project" value="TreeGrafter"/>
</dbReference>
<dbReference type="InterPro" id="IPR001387">
    <property type="entry name" value="Cro/C1-type_HTH"/>
</dbReference>
<dbReference type="SUPFAM" id="SSF47413">
    <property type="entry name" value="lambda repressor-like DNA-binding domains"/>
    <property type="match status" value="1"/>
</dbReference>
<keyword evidence="3" id="KW-0804">Transcription</keyword>
<dbReference type="PROSITE" id="PS50943">
    <property type="entry name" value="HTH_CROC1"/>
    <property type="match status" value="1"/>
</dbReference>
<dbReference type="Pfam" id="PF13377">
    <property type="entry name" value="Peripla_BP_3"/>
    <property type="match status" value="1"/>
</dbReference>
<dbReference type="InterPro" id="IPR028082">
    <property type="entry name" value="Peripla_BP_I"/>
</dbReference>
<dbReference type="GO" id="GO:0003700">
    <property type="term" value="F:DNA-binding transcription factor activity"/>
    <property type="evidence" value="ECO:0007669"/>
    <property type="project" value="TreeGrafter"/>
</dbReference>
<protein>
    <submittedName>
        <fullName evidence="6">LacI family transcriptional regulator</fullName>
    </submittedName>
</protein>